<feature type="signal peptide" evidence="1">
    <location>
        <begin position="1"/>
        <end position="19"/>
    </location>
</feature>
<dbReference type="SUPFAM" id="SSF54427">
    <property type="entry name" value="NTF2-like"/>
    <property type="match status" value="1"/>
</dbReference>
<evidence type="ECO:0000259" key="2">
    <source>
        <dbReference type="Pfam" id="PF12680"/>
    </source>
</evidence>
<protein>
    <submittedName>
        <fullName evidence="3">Secreted protein</fullName>
    </submittedName>
</protein>
<dbReference type="InterPro" id="IPR032710">
    <property type="entry name" value="NTF2-like_dom_sf"/>
</dbReference>
<evidence type="ECO:0000313" key="3">
    <source>
        <dbReference type="EMBL" id="CAA9524190.1"/>
    </source>
</evidence>
<proteinExistence type="predicted"/>
<sequence>MIELAAAFTMATMSVAAQAAPIRPAADQATASVETRNERIVGRAFARWAAGGTGFFEELLSPDIVWTIKGSGPSAGVFRGRREFLDRAVRPFAARLSRPIRPTVRGIWSEDDRIVVHWDGEGTARDGRPYRNSYVWIFRMRDGRAVEATAFLDLAPYDDVLRRIPAN</sequence>
<gene>
    <name evidence="3" type="ORF">AVDCRST_MAG91-2391</name>
</gene>
<accession>A0A6J4TIG3</accession>
<dbReference type="EMBL" id="CADCVX010000434">
    <property type="protein sequence ID" value="CAA9524190.1"/>
    <property type="molecule type" value="Genomic_DNA"/>
</dbReference>
<feature type="domain" description="SnoaL-like" evidence="2">
    <location>
        <begin position="42"/>
        <end position="147"/>
    </location>
</feature>
<organism evidence="3">
    <name type="scientific">uncultured Sphingomonadaceae bacterium</name>
    <dbReference type="NCBI Taxonomy" id="169976"/>
    <lineage>
        <taxon>Bacteria</taxon>
        <taxon>Pseudomonadati</taxon>
        <taxon>Pseudomonadota</taxon>
        <taxon>Alphaproteobacteria</taxon>
        <taxon>Sphingomonadales</taxon>
        <taxon>Sphingomonadaceae</taxon>
        <taxon>environmental samples</taxon>
    </lineage>
</organism>
<dbReference type="Pfam" id="PF12680">
    <property type="entry name" value="SnoaL_2"/>
    <property type="match status" value="1"/>
</dbReference>
<keyword evidence="1" id="KW-0732">Signal</keyword>
<evidence type="ECO:0000256" key="1">
    <source>
        <dbReference type="SAM" id="SignalP"/>
    </source>
</evidence>
<dbReference type="Gene3D" id="3.10.450.50">
    <property type="match status" value="1"/>
</dbReference>
<dbReference type="PANTHER" id="PTHR41252:SF1">
    <property type="entry name" value="BLR2505 PROTEIN"/>
    <property type="match status" value="1"/>
</dbReference>
<dbReference type="PANTHER" id="PTHR41252">
    <property type="entry name" value="BLR2505 PROTEIN"/>
    <property type="match status" value="1"/>
</dbReference>
<dbReference type="AlphaFoldDB" id="A0A6J4TIG3"/>
<name>A0A6J4TIG3_9SPHN</name>
<reference evidence="3" key="1">
    <citation type="submission" date="2020-02" db="EMBL/GenBank/DDBJ databases">
        <authorList>
            <person name="Meier V. D."/>
        </authorList>
    </citation>
    <scope>NUCLEOTIDE SEQUENCE</scope>
    <source>
        <strain evidence="3">AVDCRST_MAG91</strain>
    </source>
</reference>
<dbReference type="InterPro" id="IPR037401">
    <property type="entry name" value="SnoaL-like"/>
</dbReference>
<feature type="chain" id="PRO_5026695875" evidence="1">
    <location>
        <begin position="20"/>
        <end position="167"/>
    </location>
</feature>